<sequence>MTVDLVQAHTWHGRKGAVENAFRYSVDYVLFDAEAELKGPALFSRNRVNLASVQDKDHGGPPKDGRGAPWAREVLDRYGIAAQGPLMLLTQPRILGHVFNPVSFWLAYDGAALKAVIAEVSNTFGDRHSYLCHKPDGAPIGPGDELVAEKVFHVSPFQPIAGGYTFRFDITAERVGIWIDLDHERGGLIATLVGPRRPLTSGHLLWTLLRRPFGSRRVLALIFWQALKLRLKGARYRNRPEPPEAEVTGRHNDREAA</sequence>
<evidence type="ECO:0000313" key="2">
    <source>
        <dbReference type="EMBL" id="EBA05623.1"/>
    </source>
</evidence>
<gene>
    <name evidence="2" type="ORF">SSE37_16028</name>
</gene>
<dbReference type="Pfam" id="PF07103">
    <property type="entry name" value="DUF1365"/>
    <property type="match status" value="1"/>
</dbReference>
<evidence type="ECO:0000256" key="1">
    <source>
        <dbReference type="SAM" id="MobiDB-lite"/>
    </source>
</evidence>
<proteinExistence type="predicted"/>
<evidence type="ECO:0000313" key="3">
    <source>
        <dbReference type="Proteomes" id="UP000005713"/>
    </source>
</evidence>
<protein>
    <recommendedName>
        <fullName evidence="4">Cyclopropane/cyclopropene fatty acid synthesis protein</fullName>
    </recommendedName>
</protein>
<reference evidence="2 3" key="1">
    <citation type="submission" date="2006-06" db="EMBL/GenBank/DDBJ databases">
        <authorList>
            <person name="Moran M.A."/>
            <person name="Ferriera S."/>
            <person name="Johnson J."/>
            <person name="Kravitz S."/>
            <person name="Beeson K."/>
            <person name="Sutton G."/>
            <person name="Rogers Y.-H."/>
            <person name="Friedman R."/>
            <person name="Frazier M."/>
            <person name="Venter J.C."/>
        </authorList>
    </citation>
    <scope>NUCLEOTIDE SEQUENCE [LARGE SCALE GENOMIC DNA]</scope>
    <source>
        <strain evidence="2 3">E-37</strain>
    </source>
</reference>
<organism evidence="2 3">
    <name type="scientific">Sagittula stellata (strain ATCC 700073 / DSM 11524 / E-37)</name>
    <dbReference type="NCBI Taxonomy" id="388399"/>
    <lineage>
        <taxon>Bacteria</taxon>
        <taxon>Pseudomonadati</taxon>
        <taxon>Pseudomonadota</taxon>
        <taxon>Alphaproteobacteria</taxon>
        <taxon>Rhodobacterales</taxon>
        <taxon>Roseobacteraceae</taxon>
        <taxon>Sagittula</taxon>
    </lineage>
</organism>
<dbReference type="RefSeq" id="WP_005864174.1">
    <property type="nucleotide sequence ID" value="NZ_AAYA01000029.1"/>
</dbReference>
<keyword evidence="3" id="KW-1185">Reference proteome</keyword>
<comment type="caution">
    <text evidence="2">The sequence shown here is derived from an EMBL/GenBank/DDBJ whole genome shotgun (WGS) entry which is preliminary data.</text>
</comment>
<dbReference type="Proteomes" id="UP000005713">
    <property type="component" value="Unassembled WGS sequence"/>
</dbReference>
<dbReference type="PANTHER" id="PTHR33973">
    <property type="entry name" value="OS07G0153300 PROTEIN"/>
    <property type="match status" value="1"/>
</dbReference>
<dbReference type="InterPro" id="IPR010775">
    <property type="entry name" value="DUF1365"/>
</dbReference>
<feature type="region of interest" description="Disordered" evidence="1">
    <location>
        <begin position="238"/>
        <end position="257"/>
    </location>
</feature>
<dbReference type="EMBL" id="AAYA01000029">
    <property type="protein sequence ID" value="EBA05623.1"/>
    <property type="molecule type" value="Genomic_DNA"/>
</dbReference>
<dbReference type="eggNOG" id="COG3496">
    <property type="taxonomic scope" value="Bacteria"/>
</dbReference>
<dbReference type="OrthoDB" id="9778801at2"/>
<name>A3KB38_SAGS3</name>
<dbReference type="PANTHER" id="PTHR33973:SF4">
    <property type="entry name" value="OS07G0153300 PROTEIN"/>
    <property type="match status" value="1"/>
</dbReference>
<accession>A3KB38</accession>
<evidence type="ECO:0008006" key="4">
    <source>
        <dbReference type="Google" id="ProtNLM"/>
    </source>
</evidence>
<dbReference type="AlphaFoldDB" id="A3KB38"/>